<dbReference type="AlphaFoldDB" id="A0AAD8H4T1"/>
<gene>
    <name evidence="2" type="ORF">POM88_044111</name>
</gene>
<reference evidence="2" key="1">
    <citation type="submission" date="2023-02" db="EMBL/GenBank/DDBJ databases">
        <title>Genome of toxic invasive species Heracleum sosnowskyi carries increased number of genes despite the absence of recent whole-genome duplications.</title>
        <authorList>
            <person name="Schelkunov M."/>
            <person name="Shtratnikova V."/>
            <person name="Makarenko M."/>
            <person name="Klepikova A."/>
            <person name="Omelchenko D."/>
            <person name="Novikova G."/>
            <person name="Obukhova E."/>
            <person name="Bogdanov V."/>
            <person name="Penin A."/>
            <person name="Logacheva M."/>
        </authorList>
    </citation>
    <scope>NUCLEOTIDE SEQUENCE</scope>
    <source>
        <strain evidence="2">Hsosn_3</strain>
        <tissue evidence="2">Leaf</tissue>
    </source>
</reference>
<reference evidence="2" key="2">
    <citation type="submission" date="2023-05" db="EMBL/GenBank/DDBJ databases">
        <authorList>
            <person name="Schelkunov M.I."/>
        </authorList>
    </citation>
    <scope>NUCLEOTIDE SEQUENCE</scope>
    <source>
        <strain evidence="2">Hsosn_3</strain>
        <tissue evidence="2">Leaf</tissue>
    </source>
</reference>
<organism evidence="2 3">
    <name type="scientific">Heracleum sosnowskyi</name>
    <dbReference type="NCBI Taxonomy" id="360622"/>
    <lineage>
        <taxon>Eukaryota</taxon>
        <taxon>Viridiplantae</taxon>
        <taxon>Streptophyta</taxon>
        <taxon>Embryophyta</taxon>
        <taxon>Tracheophyta</taxon>
        <taxon>Spermatophyta</taxon>
        <taxon>Magnoliopsida</taxon>
        <taxon>eudicotyledons</taxon>
        <taxon>Gunneridae</taxon>
        <taxon>Pentapetalae</taxon>
        <taxon>asterids</taxon>
        <taxon>campanulids</taxon>
        <taxon>Apiales</taxon>
        <taxon>Apiaceae</taxon>
        <taxon>Apioideae</taxon>
        <taxon>apioid superclade</taxon>
        <taxon>Tordylieae</taxon>
        <taxon>Tordyliinae</taxon>
        <taxon>Heracleum</taxon>
    </lineage>
</organism>
<protein>
    <submittedName>
        <fullName evidence="2">Uncharacterized protein</fullName>
    </submittedName>
</protein>
<dbReference type="EMBL" id="JAUIZM010000010">
    <property type="protein sequence ID" value="KAK1359637.1"/>
    <property type="molecule type" value="Genomic_DNA"/>
</dbReference>
<accession>A0AAD8H4T1</accession>
<feature type="coiled-coil region" evidence="1">
    <location>
        <begin position="110"/>
        <end position="137"/>
    </location>
</feature>
<sequence length="148" mass="16808">MEMESYEIDCKCGDGEMIRKRSNSEKNRDRMYYICPKAKSLKPGCDSLQSLFTLKSCISLLLEPECNYDLADNLSVEHVGRGVVKRKEGPHFVVIDQVSGAFKLLFNCLIKKLEDVNQEAKREKECAALRKAEYERKVTDAYGGEGQS</sequence>
<comment type="caution">
    <text evidence="2">The sequence shown here is derived from an EMBL/GenBank/DDBJ whole genome shotgun (WGS) entry which is preliminary data.</text>
</comment>
<evidence type="ECO:0000313" key="2">
    <source>
        <dbReference type="EMBL" id="KAK1359637.1"/>
    </source>
</evidence>
<dbReference type="Proteomes" id="UP001237642">
    <property type="component" value="Unassembled WGS sequence"/>
</dbReference>
<evidence type="ECO:0000313" key="3">
    <source>
        <dbReference type="Proteomes" id="UP001237642"/>
    </source>
</evidence>
<keyword evidence="3" id="KW-1185">Reference proteome</keyword>
<evidence type="ECO:0000256" key="1">
    <source>
        <dbReference type="SAM" id="Coils"/>
    </source>
</evidence>
<proteinExistence type="predicted"/>
<name>A0AAD8H4T1_9APIA</name>
<keyword evidence="1" id="KW-0175">Coiled coil</keyword>